<evidence type="ECO:0000313" key="3">
    <source>
        <dbReference type="Proteomes" id="UP000017246"/>
    </source>
</evidence>
<feature type="region of interest" description="Disordered" evidence="1">
    <location>
        <begin position="707"/>
        <end position="745"/>
    </location>
</feature>
<reference evidence="2" key="2">
    <citation type="submission" date="2015-11" db="EMBL/GenBank/DDBJ databases">
        <authorList>
            <person name="Zhang Y."/>
            <person name="Guo Z."/>
        </authorList>
    </citation>
    <scope>NUCLEOTIDE SEQUENCE</scope>
</reference>
<evidence type="ECO:0000313" key="2">
    <source>
        <dbReference type="EMBL" id="CDS37537.2"/>
    </source>
</evidence>
<feature type="compositionally biased region" description="Basic and acidic residues" evidence="1">
    <location>
        <begin position="413"/>
        <end position="425"/>
    </location>
</feature>
<reference evidence="2" key="1">
    <citation type="journal article" date="2013" name="Nature">
        <title>The genomes of four tapeworm species reveal adaptations to parasitism.</title>
        <authorList>
            <person name="Tsai I.J."/>
            <person name="Zarowiecki M."/>
            <person name="Holroyd N."/>
            <person name="Garciarrubio A."/>
            <person name="Sanchez-Flores A."/>
            <person name="Brooks K.L."/>
            <person name="Tracey A."/>
            <person name="Bobes R.J."/>
            <person name="Fragoso G."/>
            <person name="Sciutto E."/>
            <person name="Aslett M."/>
            <person name="Beasley H."/>
            <person name="Bennett H.M."/>
            <person name="Cai J."/>
            <person name="Camicia F."/>
            <person name="Clark R."/>
            <person name="Cucher M."/>
            <person name="De Silva N."/>
            <person name="Day T.A."/>
            <person name="Deplazes P."/>
            <person name="Estrada K."/>
            <person name="Fernandez C."/>
            <person name="Holland P.W."/>
            <person name="Hou J."/>
            <person name="Hu S."/>
            <person name="Huckvale T."/>
            <person name="Hung S.S."/>
            <person name="Kamenetzky L."/>
            <person name="Keane J.A."/>
            <person name="Kiss F."/>
            <person name="Koziol U."/>
            <person name="Lambert O."/>
            <person name="Liu K."/>
            <person name="Luo X."/>
            <person name="Luo Y."/>
            <person name="Macchiaroli N."/>
            <person name="Nichol S."/>
            <person name="Paps J."/>
            <person name="Parkinson J."/>
            <person name="Pouchkina-Stantcheva N."/>
            <person name="Riddiford N."/>
            <person name="Rosenzvit M."/>
            <person name="Salinas G."/>
            <person name="Wasmuth J.D."/>
            <person name="Zamanian M."/>
            <person name="Zheng Y."/>
            <person name="Cai X."/>
            <person name="Soberon X."/>
            <person name="Olson P.D."/>
            <person name="Laclette J.P."/>
            <person name="Brehm K."/>
            <person name="Berriman M."/>
            <person name="Garciarrubio A."/>
            <person name="Bobes R.J."/>
            <person name="Fragoso G."/>
            <person name="Sanchez-Flores A."/>
            <person name="Estrada K."/>
            <person name="Cevallos M.A."/>
            <person name="Morett E."/>
            <person name="Gonzalez V."/>
            <person name="Portillo T."/>
            <person name="Ochoa-Leyva A."/>
            <person name="Jose M.V."/>
            <person name="Sciutto E."/>
            <person name="Landa A."/>
            <person name="Jimenez L."/>
            <person name="Valdes V."/>
            <person name="Carrero J.C."/>
            <person name="Larralde C."/>
            <person name="Morales-Montor J."/>
            <person name="Limon-Lason J."/>
            <person name="Soberon X."/>
            <person name="Laclette J.P."/>
        </authorList>
    </citation>
    <scope>NUCLEOTIDE SEQUENCE [LARGE SCALE GENOMIC DNA]</scope>
</reference>
<dbReference type="OMA" id="ELSWCSR"/>
<accession>A0A068XZ97</accession>
<dbReference type="AlphaFoldDB" id="A0A068XZ97"/>
<dbReference type="Proteomes" id="UP000017246">
    <property type="component" value="Unassembled WGS sequence"/>
</dbReference>
<gene>
    <name evidence="2" type="ORF">EmuJ_000479100</name>
</gene>
<feature type="region of interest" description="Disordered" evidence="1">
    <location>
        <begin position="611"/>
        <end position="636"/>
    </location>
</feature>
<dbReference type="EMBL" id="LN902843">
    <property type="protein sequence ID" value="CDS37537.2"/>
    <property type="molecule type" value="Genomic_DNA"/>
</dbReference>
<name>A0A068XZ97_ECHMU</name>
<dbReference type="OrthoDB" id="10516283at2759"/>
<evidence type="ECO:0000256" key="1">
    <source>
        <dbReference type="SAM" id="MobiDB-lite"/>
    </source>
</evidence>
<proteinExistence type="predicted"/>
<keyword evidence="3" id="KW-1185">Reference proteome</keyword>
<feature type="compositionally biased region" description="Polar residues" evidence="1">
    <location>
        <begin position="736"/>
        <end position="745"/>
    </location>
</feature>
<feature type="region of interest" description="Disordered" evidence="1">
    <location>
        <begin position="400"/>
        <end position="429"/>
    </location>
</feature>
<protein>
    <submittedName>
        <fullName evidence="2">Uncharacterized protein</fullName>
    </submittedName>
</protein>
<feature type="compositionally biased region" description="Basic residues" evidence="1">
    <location>
        <begin position="614"/>
        <end position="626"/>
    </location>
</feature>
<sequence>MDKNNFEVLLVNNLKILGANFDNLKLPTDPNQIEATLRSFPKPALGKLFGFLLSRLDNNRFERSIRPLLICYNRAVDNQLKNLFFLWIKELPMDLGLSMDFSRVWSCPSPKKSARFFAILSMYVLEKCMRIDFCVNLNVNDVVDDKVNEFLRNISLLQFKSISIDKLITAKESCSVIEDSNILFDCLNHANLPKSGGDVLHRLSFFQRNRWAELQSLKNTFSLHYSEWLAMRPLYLDMSILSSASPLIRAKDVNGSTDMTSDIDKLSSLSRLMERTGDLFSAIGNSLARSSEVRQSLETGPSSELSWCSRSLSRIAESSKFSIQRKLTNDTQALLSRLDSILTTLSDLIAEESDILSFSISRSFGRLSGLYVDSSVDSKTRLSSQDVPLNNSTLLSKSQASCYSAPSKSPKSVGDKSDEIAEVTRKSKRPLSNEAVDLTEFGTSDDLFNDINAQLASLLQTTTLSAHRKSIENESDVLSNSQAETPHIQPPLVPLRLSSRRASFKSPRIGTPMSSEQAINRKEAVLSNTHWTSHLKSFSEFSIKADGSSRSPRTPLTSIDMNVEGCTRLAVPLSLDSPHLNSPPDDKENQQEDATLGQNICIQHREGGWGWPKRPAHPARSKKASSKYKSGASTIPRNKPPSYCSSSVLGVTTECSSYHMSIVTLPWPKSLSSFDECDNQSMRFVRQLLAGLMLTMYHSETLMGRNCESSDGMKRENDSDPDDESLGLLNFGDMSDSASQILFSP</sequence>
<feature type="compositionally biased region" description="Polar residues" evidence="1">
    <location>
        <begin position="400"/>
        <end position="410"/>
    </location>
</feature>
<organism evidence="2 3">
    <name type="scientific">Echinococcus multilocularis</name>
    <name type="common">Fox tapeworm</name>
    <dbReference type="NCBI Taxonomy" id="6211"/>
    <lineage>
        <taxon>Eukaryota</taxon>
        <taxon>Metazoa</taxon>
        <taxon>Spiralia</taxon>
        <taxon>Lophotrochozoa</taxon>
        <taxon>Platyhelminthes</taxon>
        <taxon>Cestoda</taxon>
        <taxon>Eucestoda</taxon>
        <taxon>Cyclophyllidea</taxon>
        <taxon>Taeniidae</taxon>
        <taxon>Echinococcus</taxon>
    </lineage>
</organism>